<dbReference type="InterPro" id="IPR051338">
    <property type="entry name" value="NodU/CmcH_Carbamoyltrnsfr"/>
</dbReference>
<keyword evidence="4" id="KW-1185">Reference proteome</keyword>
<evidence type="ECO:0000259" key="2">
    <source>
        <dbReference type="Pfam" id="PF02543"/>
    </source>
</evidence>
<dbReference type="EMBL" id="BONU01000030">
    <property type="protein sequence ID" value="GIG75381.1"/>
    <property type="molecule type" value="Genomic_DNA"/>
</dbReference>
<dbReference type="PANTHER" id="PTHR34847">
    <property type="entry name" value="NODULATION PROTEIN U"/>
    <property type="match status" value="1"/>
</dbReference>
<dbReference type="InterPro" id="IPR029044">
    <property type="entry name" value="Nucleotide-diphossugar_trans"/>
</dbReference>
<feature type="domain" description="Carbamoyltransferase" evidence="2">
    <location>
        <begin position="2"/>
        <end position="71"/>
    </location>
</feature>
<organism evidence="3 4">
    <name type="scientific">Planosporangium flavigriseum</name>
    <dbReference type="NCBI Taxonomy" id="373681"/>
    <lineage>
        <taxon>Bacteria</taxon>
        <taxon>Bacillati</taxon>
        <taxon>Actinomycetota</taxon>
        <taxon>Actinomycetes</taxon>
        <taxon>Micromonosporales</taxon>
        <taxon>Micromonosporaceae</taxon>
        <taxon>Planosporangium</taxon>
    </lineage>
</organism>
<dbReference type="RefSeq" id="WP_239075616.1">
    <property type="nucleotide sequence ID" value="NZ_BAAAQJ010000003.1"/>
</dbReference>
<dbReference type="Pfam" id="PF02543">
    <property type="entry name" value="Carbam_trans_N"/>
    <property type="match status" value="1"/>
</dbReference>
<keyword evidence="1" id="KW-0812">Transmembrane</keyword>
<dbReference type="Proteomes" id="UP000653674">
    <property type="component" value="Unassembled WGS sequence"/>
</dbReference>
<dbReference type="GO" id="GO:0003824">
    <property type="term" value="F:catalytic activity"/>
    <property type="evidence" value="ECO:0007669"/>
    <property type="project" value="InterPro"/>
</dbReference>
<comment type="caution">
    <text evidence="3">The sequence shown here is derived from an EMBL/GenBank/DDBJ whole genome shotgun (WGS) entry which is preliminary data.</text>
</comment>
<evidence type="ECO:0000256" key="1">
    <source>
        <dbReference type="SAM" id="Phobius"/>
    </source>
</evidence>
<sequence length="253" mass="27470">MRVLGINAVFHDPSAALVVDGQVVAAAEEERFSRRKHGKRPVPFSAWELPEQAAAWCLASAGIDAAQVDAVAYRRDALTGVGGFDERFPRAFREDAELAYRVRRAGDALTVGRRRVTHPVRPEGFWVSLRTQAGNADDALLRRLYGPRWRELLEAPPGRRPRHVAVTAAGLVAAGSLGLAVLFARPRRVARAVGALAGAAWLAGTAEFAAARITPGPLCPSELSKMLVTSALIPPYATVHWLRGWLRASFMPR</sequence>
<dbReference type="PANTHER" id="PTHR34847:SF1">
    <property type="entry name" value="NODULATION PROTEIN U"/>
    <property type="match status" value="1"/>
</dbReference>
<keyword evidence="1" id="KW-0472">Membrane</keyword>
<dbReference type="Gene3D" id="3.30.420.40">
    <property type="match status" value="1"/>
</dbReference>
<dbReference type="InterPro" id="IPR003696">
    <property type="entry name" value="Carbtransf_dom"/>
</dbReference>
<evidence type="ECO:0000313" key="3">
    <source>
        <dbReference type="EMBL" id="GIG75381.1"/>
    </source>
</evidence>
<protein>
    <recommendedName>
        <fullName evidence="2">Carbamoyltransferase domain-containing protein</fullName>
    </recommendedName>
</protein>
<reference evidence="3" key="1">
    <citation type="submission" date="2021-01" db="EMBL/GenBank/DDBJ databases">
        <title>Whole genome shotgun sequence of Planosporangium flavigriseum NBRC 105377.</title>
        <authorList>
            <person name="Komaki H."/>
            <person name="Tamura T."/>
        </authorList>
    </citation>
    <scope>NUCLEOTIDE SEQUENCE</scope>
    <source>
        <strain evidence="3">NBRC 105377</strain>
    </source>
</reference>
<dbReference type="SUPFAM" id="SSF53448">
    <property type="entry name" value="Nucleotide-diphospho-sugar transferases"/>
    <property type="match status" value="1"/>
</dbReference>
<name>A0A8J3LXK5_9ACTN</name>
<accession>A0A8J3LXK5</accession>
<gene>
    <name evidence="3" type="ORF">Pfl04_37850</name>
</gene>
<feature type="transmembrane region" description="Helical" evidence="1">
    <location>
        <begin position="164"/>
        <end position="184"/>
    </location>
</feature>
<keyword evidence="1" id="KW-1133">Transmembrane helix</keyword>
<proteinExistence type="predicted"/>
<evidence type="ECO:0000313" key="4">
    <source>
        <dbReference type="Proteomes" id="UP000653674"/>
    </source>
</evidence>
<dbReference type="AlphaFoldDB" id="A0A8J3LXK5"/>